<keyword evidence="1" id="KW-0732">Signal</keyword>
<feature type="chain" id="PRO_5009308683" evidence="1">
    <location>
        <begin position="18"/>
        <end position="369"/>
    </location>
</feature>
<dbReference type="PANTHER" id="PTHR21733">
    <property type="entry name" value="CUB_2 DOMAIN-CONTAINING PROTEIN-RELATED-RELATED"/>
    <property type="match status" value="1"/>
</dbReference>
<dbReference type="PANTHER" id="PTHR21733:SF9">
    <property type="entry name" value="IGGFC_BINDING DOMAIN-CONTAINING PROTEIN"/>
    <property type="match status" value="1"/>
</dbReference>
<dbReference type="WBParaSite" id="Csp11.Scaffold629.g7632.t1">
    <property type="protein sequence ID" value="Csp11.Scaffold629.g7632.t1"/>
    <property type="gene ID" value="Csp11.Scaffold629.g7632"/>
</dbReference>
<dbReference type="Proteomes" id="UP000095282">
    <property type="component" value="Unplaced"/>
</dbReference>
<protein>
    <submittedName>
        <fullName evidence="3">Uncharacterized protein</fullName>
    </submittedName>
</protein>
<dbReference type="GO" id="GO:0045121">
    <property type="term" value="C:membrane raft"/>
    <property type="evidence" value="ECO:0007669"/>
    <property type="project" value="TreeGrafter"/>
</dbReference>
<dbReference type="AlphaFoldDB" id="A0A1I7UBE1"/>
<evidence type="ECO:0000313" key="2">
    <source>
        <dbReference type="Proteomes" id="UP000095282"/>
    </source>
</evidence>
<dbReference type="eggNOG" id="ENOG502TJG6">
    <property type="taxonomic scope" value="Eukaryota"/>
</dbReference>
<organism evidence="2 3">
    <name type="scientific">Caenorhabditis tropicalis</name>
    <dbReference type="NCBI Taxonomy" id="1561998"/>
    <lineage>
        <taxon>Eukaryota</taxon>
        <taxon>Metazoa</taxon>
        <taxon>Ecdysozoa</taxon>
        <taxon>Nematoda</taxon>
        <taxon>Chromadorea</taxon>
        <taxon>Rhabditida</taxon>
        <taxon>Rhabditina</taxon>
        <taxon>Rhabditomorpha</taxon>
        <taxon>Rhabditoidea</taxon>
        <taxon>Rhabditidae</taxon>
        <taxon>Peloderinae</taxon>
        <taxon>Caenorhabditis</taxon>
    </lineage>
</organism>
<proteinExistence type="predicted"/>
<reference evidence="3" key="1">
    <citation type="submission" date="2016-11" db="UniProtKB">
        <authorList>
            <consortium name="WormBaseParasite"/>
        </authorList>
    </citation>
    <scope>IDENTIFICATION</scope>
</reference>
<dbReference type="Pfam" id="PF03409">
    <property type="entry name" value="Glycoprotein"/>
    <property type="match status" value="1"/>
</dbReference>
<accession>A0A1I7UBE1</accession>
<dbReference type="InterPro" id="IPR005071">
    <property type="entry name" value="Glycoprotein"/>
</dbReference>
<evidence type="ECO:0000256" key="1">
    <source>
        <dbReference type="SAM" id="SignalP"/>
    </source>
</evidence>
<keyword evidence="2" id="KW-1185">Reference proteome</keyword>
<name>A0A1I7UBE1_9PELO</name>
<dbReference type="GO" id="GO:0045087">
    <property type="term" value="P:innate immune response"/>
    <property type="evidence" value="ECO:0007669"/>
    <property type="project" value="TreeGrafter"/>
</dbReference>
<feature type="signal peptide" evidence="1">
    <location>
        <begin position="1"/>
        <end position="17"/>
    </location>
</feature>
<sequence>MLPHSLFFSILFSFSIAHQIIHLNELKGNGFKNVIDVAPPFAVYFSGASDSEEDLKEIHLVTRDKKKSFYELKNEKPEEFSSRLSPFHVSSTAEITTSLEEFTELKGFAYIVSFDEIAEKCFRVYDVDRFEVVKTHKDVNCTLVFLNSNFHLRYPPSTKISNWHQNELAVANLYRGVPSQEKTPVFSNPLEINGKSVLFIPETFSLRFEAFYIRTSNHVYLEVQPGHKSLHKHTTSGYTTTGFYMRKIGDPHERIEMICVRDTRFNGTVGAVVSGHMPSNKGSIGLITDDEAVFITPKKEKKVWTTELADHLTISAKDTEEGEFFVQWFIVQDLQIAGTQKPMKGAGKGASGLNVIVQVLTIIFFSYFN</sequence>
<evidence type="ECO:0000313" key="3">
    <source>
        <dbReference type="WBParaSite" id="Csp11.Scaffold629.g7632.t1"/>
    </source>
</evidence>